<sequence length="96" mass="10780">MDAYTNGQPWLTYGLVGRKHCLSLGRLSHPDKRMRQELDCNLQAASRPNLNLANPPNADMLSQSLFDQRETQISHGACLSIPSEANNTNAWIDLRM</sequence>
<dbReference type="AlphaFoldDB" id="A0A448WAT5"/>
<protein>
    <submittedName>
        <fullName evidence="1">Uncharacterized protein</fullName>
    </submittedName>
</protein>
<name>A0A448WAT5_9PLAT</name>
<evidence type="ECO:0000313" key="2">
    <source>
        <dbReference type="Proteomes" id="UP000784294"/>
    </source>
</evidence>
<accession>A0A448WAT5</accession>
<reference evidence="1" key="1">
    <citation type="submission" date="2018-11" db="EMBL/GenBank/DDBJ databases">
        <authorList>
            <consortium name="Pathogen Informatics"/>
        </authorList>
    </citation>
    <scope>NUCLEOTIDE SEQUENCE</scope>
</reference>
<proteinExistence type="predicted"/>
<organism evidence="1 2">
    <name type="scientific">Protopolystoma xenopodis</name>
    <dbReference type="NCBI Taxonomy" id="117903"/>
    <lineage>
        <taxon>Eukaryota</taxon>
        <taxon>Metazoa</taxon>
        <taxon>Spiralia</taxon>
        <taxon>Lophotrochozoa</taxon>
        <taxon>Platyhelminthes</taxon>
        <taxon>Monogenea</taxon>
        <taxon>Polyopisthocotylea</taxon>
        <taxon>Polystomatidea</taxon>
        <taxon>Polystomatidae</taxon>
        <taxon>Protopolystoma</taxon>
    </lineage>
</organism>
<dbReference type="Proteomes" id="UP000784294">
    <property type="component" value="Unassembled WGS sequence"/>
</dbReference>
<dbReference type="EMBL" id="CAAALY010001282">
    <property type="protein sequence ID" value="VEL07215.1"/>
    <property type="molecule type" value="Genomic_DNA"/>
</dbReference>
<comment type="caution">
    <text evidence="1">The sequence shown here is derived from an EMBL/GenBank/DDBJ whole genome shotgun (WGS) entry which is preliminary data.</text>
</comment>
<evidence type="ECO:0000313" key="1">
    <source>
        <dbReference type="EMBL" id="VEL07215.1"/>
    </source>
</evidence>
<keyword evidence="2" id="KW-1185">Reference proteome</keyword>
<gene>
    <name evidence="1" type="ORF">PXEA_LOCUS655</name>
</gene>